<dbReference type="STRING" id="571933.SAMN05216362_10963"/>
<evidence type="ECO:0000313" key="8">
    <source>
        <dbReference type="EMBL" id="SEQ24996.1"/>
    </source>
</evidence>
<comment type="function">
    <text evidence="5">May act as an export chaperone for the filament capping protein FliD.</text>
</comment>
<evidence type="ECO:0000256" key="6">
    <source>
        <dbReference type="ARBA" id="ARBA00093785"/>
    </source>
</evidence>
<organism evidence="8 9">
    <name type="scientific">Piscibacillus halophilus</name>
    <dbReference type="NCBI Taxonomy" id="571933"/>
    <lineage>
        <taxon>Bacteria</taxon>
        <taxon>Bacillati</taxon>
        <taxon>Bacillota</taxon>
        <taxon>Bacilli</taxon>
        <taxon>Bacillales</taxon>
        <taxon>Bacillaceae</taxon>
        <taxon>Piscibacillus</taxon>
    </lineage>
</organism>
<dbReference type="OrthoDB" id="2353131at2"/>
<gene>
    <name evidence="8" type="ORF">SAMN05216362_10963</name>
</gene>
<sequence length="116" mass="13451">MSAVKELYQATHQMVSQFKQAKQYSRDELVSIFEDFVSQRDQLMKNIQGPYTDEEKQLGKLIIKLDQELKALATNYLGNIQHDISLVSKKKQSNKKYINPYSNLYGIDGSFIDKKN</sequence>
<evidence type="ECO:0000256" key="7">
    <source>
        <dbReference type="ARBA" id="ARBA00093797"/>
    </source>
</evidence>
<keyword evidence="9" id="KW-1185">Reference proteome</keyword>
<dbReference type="Proteomes" id="UP000199427">
    <property type="component" value="Unassembled WGS sequence"/>
</dbReference>
<dbReference type="EMBL" id="FOES01000009">
    <property type="protein sequence ID" value="SEQ24996.1"/>
    <property type="molecule type" value="Genomic_DNA"/>
</dbReference>
<proteinExistence type="inferred from homology"/>
<evidence type="ECO:0000313" key="9">
    <source>
        <dbReference type="Proteomes" id="UP000199427"/>
    </source>
</evidence>
<evidence type="ECO:0000256" key="2">
    <source>
        <dbReference type="ARBA" id="ARBA00022490"/>
    </source>
</evidence>
<comment type="similarity">
    <text evidence="6">Belongs to the bacillales FliT family.</text>
</comment>
<dbReference type="RefSeq" id="WP_091773204.1">
    <property type="nucleotide sequence ID" value="NZ_FOES01000009.1"/>
</dbReference>
<keyword evidence="4" id="KW-0143">Chaperone</keyword>
<dbReference type="Pfam" id="PF05400">
    <property type="entry name" value="FliT"/>
    <property type="match status" value="1"/>
</dbReference>
<comment type="subcellular location">
    <subcellularLocation>
        <location evidence="1">Cytoplasm</location>
        <location evidence="1">Cytosol</location>
    </subcellularLocation>
</comment>
<evidence type="ECO:0000256" key="3">
    <source>
        <dbReference type="ARBA" id="ARBA00022795"/>
    </source>
</evidence>
<dbReference type="InterPro" id="IPR008622">
    <property type="entry name" value="FliT"/>
</dbReference>
<name>A0A1H9EGV4_9BACI</name>
<dbReference type="AlphaFoldDB" id="A0A1H9EGV4"/>
<evidence type="ECO:0000256" key="5">
    <source>
        <dbReference type="ARBA" id="ARBA00093765"/>
    </source>
</evidence>
<keyword evidence="2" id="KW-0963">Cytoplasm</keyword>
<keyword evidence="8" id="KW-0282">Flagellum</keyword>
<keyword evidence="8" id="KW-0969">Cilium</keyword>
<keyword evidence="8" id="KW-0966">Cell projection</keyword>
<keyword evidence="3" id="KW-1005">Bacterial flagellum biogenesis</keyword>
<protein>
    <recommendedName>
        <fullName evidence="7">Flagellar protein FliT</fullName>
    </recommendedName>
</protein>
<accession>A0A1H9EGV4</accession>
<evidence type="ECO:0000256" key="4">
    <source>
        <dbReference type="ARBA" id="ARBA00023186"/>
    </source>
</evidence>
<reference evidence="8 9" key="1">
    <citation type="submission" date="2016-10" db="EMBL/GenBank/DDBJ databases">
        <authorList>
            <person name="de Groot N.N."/>
        </authorList>
    </citation>
    <scope>NUCLEOTIDE SEQUENCE [LARGE SCALE GENOMIC DNA]</scope>
    <source>
        <strain evidence="8 9">DSM 21633</strain>
    </source>
</reference>
<evidence type="ECO:0000256" key="1">
    <source>
        <dbReference type="ARBA" id="ARBA00004514"/>
    </source>
</evidence>